<organism evidence="2 3">
    <name type="scientific">Parathielavia appendiculata</name>
    <dbReference type="NCBI Taxonomy" id="2587402"/>
    <lineage>
        <taxon>Eukaryota</taxon>
        <taxon>Fungi</taxon>
        <taxon>Dikarya</taxon>
        <taxon>Ascomycota</taxon>
        <taxon>Pezizomycotina</taxon>
        <taxon>Sordariomycetes</taxon>
        <taxon>Sordariomycetidae</taxon>
        <taxon>Sordariales</taxon>
        <taxon>Chaetomiaceae</taxon>
        <taxon>Parathielavia</taxon>
    </lineage>
</organism>
<reference evidence="2" key="2">
    <citation type="submission" date="2023-05" db="EMBL/GenBank/DDBJ databases">
        <authorList>
            <consortium name="Lawrence Berkeley National Laboratory"/>
            <person name="Steindorff A."/>
            <person name="Hensen N."/>
            <person name="Bonometti L."/>
            <person name="Westerberg I."/>
            <person name="Brannstrom I.O."/>
            <person name="Guillou S."/>
            <person name="Cros-Aarteil S."/>
            <person name="Calhoun S."/>
            <person name="Haridas S."/>
            <person name="Kuo A."/>
            <person name="Mondo S."/>
            <person name="Pangilinan J."/>
            <person name="Riley R."/>
            <person name="Labutti K."/>
            <person name="Andreopoulos B."/>
            <person name="Lipzen A."/>
            <person name="Chen C."/>
            <person name="Yanf M."/>
            <person name="Daum C."/>
            <person name="Ng V."/>
            <person name="Clum A."/>
            <person name="Ohm R."/>
            <person name="Martin F."/>
            <person name="Silar P."/>
            <person name="Natvig D."/>
            <person name="Lalanne C."/>
            <person name="Gautier V."/>
            <person name="Ament-Velasquez S.L."/>
            <person name="Kruys A."/>
            <person name="Hutchinson M.I."/>
            <person name="Powell A.J."/>
            <person name="Barry K."/>
            <person name="Miller A.N."/>
            <person name="Grigoriev I.V."/>
            <person name="Debuchy R."/>
            <person name="Gladieux P."/>
            <person name="Thoren M.H."/>
            <person name="Johannesson H."/>
        </authorList>
    </citation>
    <scope>NUCLEOTIDE SEQUENCE</scope>
    <source>
        <strain evidence="2">CBS 731.68</strain>
    </source>
</reference>
<reference evidence="2" key="1">
    <citation type="journal article" date="2023" name="Mol. Phylogenet. Evol.">
        <title>Genome-scale phylogeny and comparative genomics of the fungal order Sordariales.</title>
        <authorList>
            <person name="Hensen N."/>
            <person name="Bonometti L."/>
            <person name="Westerberg I."/>
            <person name="Brannstrom I.O."/>
            <person name="Guillou S."/>
            <person name="Cros-Aarteil S."/>
            <person name="Calhoun S."/>
            <person name="Haridas S."/>
            <person name="Kuo A."/>
            <person name="Mondo S."/>
            <person name="Pangilinan J."/>
            <person name="Riley R."/>
            <person name="LaButti K."/>
            <person name="Andreopoulos B."/>
            <person name="Lipzen A."/>
            <person name="Chen C."/>
            <person name="Yan M."/>
            <person name="Daum C."/>
            <person name="Ng V."/>
            <person name="Clum A."/>
            <person name="Steindorff A."/>
            <person name="Ohm R.A."/>
            <person name="Martin F."/>
            <person name="Silar P."/>
            <person name="Natvig D.O."/>
            <person name="Lalanne C."/>
            <person name="Gautier V."/>
            <person name="Ament-Velasquez S.L."/>
            <person name="Kruys A."/>
            <person name="Hutchinson M.I."/>
            <person name="Powell A.J."/>
            <person name="Barry K."/>
            <person name="Miller A.N."/>
            <person name="Grigoriev I.V."/>
            <person name="Debuchy R."/>
            <person name="Gladieux P."/>
            <person name="Hiltunen Thoren M."/>
            <person name="Johannesson H."/>
        </authorList>
    </citation>
    <scope>NUCLEOTIDE SEQUENCE</scope>
    <source>
        <strain evidence="2">CBS 731.68</strain>
    </source>
</reference>
<evidence type="ECO:0000256" key="1">
    <source>
        <dbReference type="SAM" id="MobiDB-lite"/>
    </source>
</evidence>
<gene>
    <name evidence="2" type="ORF">N657DRAFT_462400</name>
</gene>
<proteinExistence type="predicted"/>
<protein>
    <submittedName>
        <fullName evidence="2">Uncharacterized protein</fullName>
    </submittedName>
</protein>
<dbReference type="RefSeq" id="XP_062647168.1">
    <property type="nucleotide sequence ID" value="XM_062787486.1"/>
</dbReference>
<dbReference type="AlphaFoldDB" id="A0AAN6Z3A1"/>
<dbReference type="EMBL" id="MU853229">
    <property type="protein sequence ID" value="KAK4123397.1"/>
    <property type="molecule type" value="Genomic_DNA"/>
</dbReference>
<accession>A0AAN6Z3A1</accession>
<evidence type="ECO:0000313" key="3">
    <source>
        <dbReference type="Proteomes" id="UP001302602"/>
    </source>
</evidence>
<evidence type="ECO:0000313" key="2">
    <source>
        <dbReference type="EMBL" id="KAK4123397.1"/>
    </source>
</evidence>
<feature type="region of interest" description="Disordered" evidence="1">
    <location>
        <begin position="49"/>
        <end position="71"/>
    </location>
</feature>
<sequence length="210" mass="23969">MQYLAVTKCRTDTHDGASGRGSHSLAHESRCQPEQLCKVARRVHDLREDRKKPRLPRYMSSRDSTKRRMTVWQHDQRPVHRFLASAPLRKKIHAQMPYYLLRQREYLNTVQMHVSPKVLLVVSSADGTPPATTHLRGPPWLDSCWISTSRTQVGQVVRPARPRTGHLPLAAPHPGAATLFICRCRKEPPPRAQAFGHLTGAHRHRIGTRK</sequence>
<name>A0AAN6Z3A1_9PEZI</name>
<keyword evidence="3" id="KW-1185">Reference proteome</keyword>
<dbReference type="GeneID" id="87824256"/>
<comment type="caution">
    <text evidence="2">The sequence shown here is derived from an EMBL/GenBank/DDBJ whole genome shotgun (WGS) entry which is preliminary data.</text>
</comment>
<dbReference type="Proteomes" id="UP001302602">
    <property type="component" value="Unassembled WGS sequence"/>
</dbReference>